<feature type="transmembrane region" description="Helical" evidence="1">
    <location>
        <begin position="116"/>
        <end position="137"/>
    </location>
</feature>
<gene>
    <name evidence="2" type="ORF">NCTC12112_01508</name>
</gene>
<sequence length="148" mass="16595">MERKIIGMLGALMIATATFCPLVRVPSLEKINFYSMSTGELNGIILVLLGIATCYLFYKEYIIIVRILSAITGLIALRDLIFIVSNVKHIDNELFRSFQNDPIPLLKSLGMEMASLSYGGIMLIGGVLLILITAFTMRKRLEMNLWSF</sequence>
<accession>A0AAX2JA15</accession>
<organism evidence="2 3">
    <name type="scientific">Fusobacterium ulcerans</name>
    <dbReference type="NCBI Taxonomy" id="861"/>
    <lineage>
        <taxon>Bacteria</taxon>
        <taxon>Fusobacteriati</taxon>
        <taxon>Fusobacteriota</taxon>
        <taxon>Fusobacteriia</taxon>
        <taxon>Fusobacteriales</taxon>
        <taxon>Fusobacteriaceae</taxon>
        <taxon>Fusobacterium</taxon>
    </lineage>
</organism>
<reference evidence="2 3" key="1">
    <citation type="submission" date="2018-06" db="EMBL/GenBank/DDBJ databases">
        <authorList>
            <consortium name="Pathogen Informatics"/>
            <person name="Doyle S."/>
        </authorList>
    </citation>
    <scope>NUCLEOTIDE SEQUENCE [LARGE SCALE GENOMIC DNA]</scope>
    <source>
        <strain evidence="2 3">NCTC12112</strain>
    </source>
</reference>
<dbReference type="EMBL" id="LS483487">
    <property type="protein sequence ID" value="SQJ02624.1"/>
    <property type="molecule type" value="Genomic_DNA"/>
</dbReference>
<evidence type="ECO:0000313" key="2">
    <source>
        <dbReference type="EMBL" id="SQJ02624.1"/>
    </source>
</evidence>
<dbReference type="KEGG" id="ful:C4N20_14680"/>
<protein>
    <submittedName>
        <fullName evidence="2">Uncharacterized protein</fullName>
    </submittedName>
</protein>
<dbReference type="AlphaFoldDB" id="A0AAX2JA15"/>
<proteinExistence type="predicted"/>
<feature type="transmembrane region" description="Helical" evidence="1">
    <location>
        <begin position="63"/>
        <end position="84"/>
    </location>
</feature>
<dbReference type="Proteomes" id="UP000249008">
    <property type="component" value="Chromosome 1"/>
</dbReference>
<keyword evidence="1" id="KW-1133">Transmembrane helix</keyword>
<feature type="transmembrane region" description="Helical" evidence="1">
    <location>
        <begin position="41"/>
        <end position="58"/>
    </location>
</feature>
<evidence type="ECO:0000256" key="1">
    <source>
        <dbReference type="SAM" id="Phobius"/>
    </source>
</evidence>
<keyword evidence="1" id="KW-0812">Transmembrane</keyword>
<name>A0AAX2JA15_9FUSO</name>
<dbReference type="RefSeq" id="WP_005977259.1">
    <property type="nucleotide sequence ID" value="NZ_CABKNW010000002.1"/>
</dbReference>
<keyword evidence="1" id="KW-0472">Membrane</keyword>
<evidence type="ECO:0000313" key="3">
    <source>
        <dbReference type="Proteomes" id="UP000249008"/>
    </source>
</evidence>
<dbReference type="GeneID" id="78456069"/>